<dbReference type="InterPro" id="IPR008183">
    <property type="entry name" value="Aldose_1/G6P_1-epimerase"/>
</dbReference>
<dbReference type="InterPro" id="IPR014718">
    <property type="entry name" value="GH-type_carb-bd"/>
</dbReference>
<evidence type="ECO:0000256" key="14">
    <source>
        <dbReference type="PIRSR" id="PIRSR005096-2"/>
    </source>
</evidence>
<dbReference type="EMBL" id="JAAGOA010000010">
    <property type="protein sequence ID" value="NEE01592.1"/>
    <property type="molecule type" value="Genomic_DNA"/>
</dbReference>
<dbReference type="NCBIfam" id="NF008277">
    <property type="entry name" value="PRK11055.1"/>
    <property type="match status" value="1"/>
</dbReference>
<evidence type="ECO:0000256" key="11">
    <source>
        <dbReference type="ARBA" id="ARBA00023277"/>
    </source>
</evidence>
<feature type="binding site" evidence="15">
    <location>
        <begin position="86"/>
        <end position="87"/>
    </location>
    <ligand>
        <name>beta-D-galactose</name>
        <dbReference type="ChEBI" id="CHEBI:27667"/>
    </ligand>
</feature>
<feature type="active site" description="Proton acceptor" evidence="13">
    <location>
        <position position="330"/>
    </location>
</feature>
<evidence type="ECO:0000256" key="1">
    <source>
        <dbReference type="ARBA" id="ARBA00001614"/>
    </source>
</evidence>
<comment type="pathway">
    <text evidence="3 12">Carbohydrate metabolism; hexose metabolism.</text>
</comment>
<evidence type="ECO:0000256" key="5">
    <source>
        <dbReference type="ARBA" id="ARBA00011245"/>
    </source>
</evidence>
<evidence type="ECO:0000256" key="8">
    <source>
        <dbReference type="ARBA" id="ARBA00022490"/>
    </source>
</evidence>
<keyword evidence="9" id="KW-0597">Phosphoprotein</keyword>
<dbReference type="PANTHER" id="PTHR10091:SF0">
    <property type="entry name" value="GALACTOSE MUTAROTASE"/>
    <property type="match status" value="1"/>
</dbReference>
<evidence type="ECO:0000256" key="13">
    <source>
        <dbReference type="PIRSR" id="PIRSR005096-1"/>
    </source>
</evidence>
<dbReference type="InterPro" id="IPR011013">
    <property type="entry name" value="Gal_mutarotase_sf_dom"/>
</dbReference>
<keyword evidence="17" id="KW-1185">Reference proteome</keyword>
<comment type="similarity">
    <text evidence="4 12">Belongs to the aldose epimerase family.</text>
</comment>
<evidence type="ECO:0000256" key="10">
    <source>
        <dbReference type="ARBA" id="ARBA00023235"/>
    </source>
</evidence>
<evidence type="ECO:0000256" key="12">
    <source>
        <dbReference type="PIRNR" id="PIRNR005096"/>
    </source>
</evidence>
<evidence type="ECO:0000313" key="16">
    <source>
        <dbReference type="EMBL" id="NEE01592.1"/>
    </source>
</evidence>
<feature type="binding site" evidence="14">
    <location>
        <position position="265"/>
    </location>
    <ligand>
        <name>beta-D-galactose</name>
        <dbReference type="ChEBI" id="CHEBI:27667"/>
    </ligand>
</feature>
<dbReference type="PANTHER" id="PTHR10091">
    <property type="entry name" value="ALDOSE-1-EPIMERASE"/>
    <property type="match status" value="1"/>
</dbReference>
<dbReference type="PROSITE" id="PS00545">
    <property type="entry name" value="ALDOSE_1_EPIMERASE"/>
    <property type="match status" value="1"/>
</dbReference>
<evidence type="ECO:0000256" key="3">
    <source>
        <dbReference type="ARBA" id="ARBA00005028"/>
    </source>
</evidence>
<dbReference type="GO" id="GO:0006006">
    <property type="term" value="P:glucose metabolic process"/>
    <property type="evidence" value="ECO:0007669"/>
    <property type="project" value="TreeGrafter"/>
</dbReference>
<name>A0A6L9SAJ5_9ACTN</name>
<dbReference type="UniPathway" id="UPA00242"/>
<reference evidence="16 17" key="1">
    <citation type="submission" date="2020-02" db="EMBL/GenBank/DDBJ databases">
        <authorList>
            <person name="Li X.-J."/>
            <person name="Han X.-M."/>
        </authorList>
    </citation>
    <scope>NUCLEOTIDE SEQUENCE [LARGE SCALE GENOMIC DNA]</scope>
    <source>
        <strain evidence="16 17">CCTCC AB 2017055</strain>
    </source>
</reference>
<dbReference type="GO" id="GO:0005737">
    <property type="term" value="C:cytoplasm"/>
    <property type="evidence" value="ECO:0007669"/>
    <property type="project" value="UniProtKB-SubCell"/>
</dbReference>
<evidence type="ECO:0000256" key="6">
    <source>
        <dbReference type="ARBA" id="ARBA00013185"/>
    </source>
</evidence>
<dbReference type="FunFam" id="2.70.98.10:FF:000003">
    <property type="entry name" value="Aldose 1-epimerase"/>
    <property type="match status" value="1"/>
</dbReference>
<dbReference type="GO" id="GO:0033499">
    <property type="term" value="P:galactose catabolic process via UDP-galactose, Leloir pathway"/>
    <property type="evidence" value="ECO:0007669"/>
    <property type="project" value="TreeGrafter"/>
</dbReference>
<evidence type="ECO:0000256" key="15">
    <source>
        <dbReference type="PIRSR" id="PIRSR005096-3"/>
    </source>
</evidence>
<evidence type="ECO:0000256" key="2">
    <source>
        <dbReference type="ARBA" id="ARBA00004496"/>
    </source>
</evidence>
<dbReference type="PIRSF" id="PIRSF005096">
    <property type="entry name" value="GALM"/>
    <property type="match status" value="1"/>
</dbReference>
<evidence type="ECO:0000256" key="9">
    <source>
        <dbReference type="ARBA" id="ARBA00022553"/>
    </source>
</evidence>
<sequence>MLEQEAPAVTEEVFGTTPDGTQVDAYTLSNASGVRARILTYGGILQSLETPDRDGVSANIVLGFDNLADYLERNPYFGTITGRYANRIANGTFTLDGVTYRLTQNRPPLHLHGGAAGFSHRIWSARVVGDAADGATASGDVAVELTYTSPDGEEGYPGTLEATVRYTLTADGELRIDYHATTDAPTIVNLTNHAYFNLAGEGSGSVLGHLVRLNAEHYTPTDEQAIPTGEIAPVEGTPLDFREPMEIGTRIRDPHPQLVIAGGYDHNYVVARSGDGLELAARVTEPGSGRVLSVHTTEPGIQFYTGNQLTTPLVGTGGRQYRQGDGLCLETQHFPDSPNHRQFPSTVLRPGEVFRSSTLFAFSAS</sequence>
<protein>
    <recommendedName>
        <fullName evidence="7 12">Aldose 1-epimerase</fullName>
        <ecNumber evidence="6 12">5.1.3.3</ecNumber>
    </recommendedName>
</protein>
<dbReference type="RefSeq" id="WP_163739386.1">
    <property type="nucleotide sequence ID" value="NZ_JAAGOA010000010.1"/>
</dbReference>
<feature type="active site" description="Proton donor" evidence="13">
    <location>
        <position position="193"/>
    </location>
</feature>
<proteinExistence type="inferred from homology"/>
<keyword evidence="8" id="KW-0963">Cytoplasm</keyword>
<dbReference type="InterPro" id="IPR015443">
    <property type="entry name" value="Aldose_1-epimerase"/>
</dbReference>
<evidence type="ECO:0000313" key="17">
    <source>
        <dbReference type="Proteomes" id="UP000475214"/>
    </source>
</evidence>
<dbReference type="InterPro" id="IPR018052">
    <property type="entry name" value="Ald1_epimerase_CS"/>
</dbReference>
<comment type="caution">
    <text evidence="16">The sequence shown here is derived from an EMBL/GenBank/DDBJ whole genome shotgun (WGS) entry which is preliminary data.</text>
</comment>
<accession>A0A6L9SAJ5</accession>
<comment type="subunit">
    <text evidence="5">Monomer.</text>
</comment>
<dbReference type="EC" id="5.1.3.3" evidence="6 12"/>
<dbReference type="SUPFAM" id="SSF74650">
    <property type="entry name" value="Galactose mutarotase-like"/>
    <property type="match status" value="1"/>
</dbReference>
<dbReference type="CDD" id="cd09019">
    <property type="entry name" value="galactose_mutarotase_like"/>
    <property type="match status" value="1"/>
</dbReference>
<dbReference type="Proteomes" id="UP000475214">
    <property type="component" value="Unassembled WGS sequence"/>
</dbReference>
<dbReference type="Gene3D" id="2.70.98.10">
    <property type="match status" value="1"/>
</dbReference>
<gene>
    <name evidence="16" type="ORF">G1H10_15575</name>
</gene>
<dbReference type="GO" id="GO:0030246">
    <property type="term" value="F:carbohydrate binding"/>
    <property type="evidence" value="ECO:0007669"/>
    <property type="project" value="InterPro"/>
</dbReference>
<keyword evidence="10 12" id="KW-0413">Isomerase</keyword>
<evidence type="ECO:0000256" key="7">
    <source>
        <dbReference type="ARBA" id="ARBA00014165"/>
    </source>
</evidence>
<dbReference type="Pfam" id="PF01263">
    <property type="entry name" value="Aldose_epim"/>
    <property type="match status" value="1"/>
</dbReference>
<comment type="catalytic activity">
    <reaction evidence="1 12">
        <text>alpha-D-glucose = beta-D-glucose</text>
        <dbReference type="Rhea" id="RHEA:10264"/>
        <dbReference type="ChEBI" id="CHEBI:15903"/>
        <dbReference type="ChEBI" id="CHEBI:17925"/>
        <dbReference type="EC" id="5.1.3.3"/>
    </reaction>
</comment>
<dbReference type="GO" id="GO:0004034">
    <property type="term" value="F:aldose 1-epimerase activity"/>
    <property type="evidence" value="ECO:0007669"/>
    <property type="project" value="UniProtKB-EC"/>
</dbReference>
<dbReference type="AlphaFoldDB" id="A0A6L9SAJ5"/>
<evidence type="ECO:0000256" key="4">
    <source>
        <dbReference type="ARBA" id="ARBA00006206"/>
    </source>
</evidence>
<comment type="subcellular location">
    <subcellularLocation>
        <location evidence="2">Cytoplasm</location>
    </subcellularLocation>
</comment>
<feature type="binding site" evidence="15">
    <location>
        <begin position="193"/>
        <end position="195"/>
    </location>
    <ligand>
        <name>beta-D-galactose</name>
        <dbReference type="ChEBI" id="CHEBI:27667"/>
    </ligand>
</feature>
<dbReference type="InterPro" id="IPR047215">
    <property type="entry name" value="Galactose_mutarotase-like"/>
</dbReference>
<organism evidence="16 17">
    <name type="scientific">Phytoactinopolyspora halotolerans</name>
    <dbReference type="NCBI Taxonomy" id="1981512"/>
    <lineage>
        <taxon>Bacteria</taxon>
        <taxon>Bacillati</taxon>
        <taxon>Actinomycetota</taxon>
        <taxon>Actinomycetes</taxon>
        <taxon>Jiangellales</taxon>
        <taxon>Jiangellaceae</taxon>
        <taxon>Phytoactinopolyspora</taxon>
    </lineage>
</organism>
<keyword evidence="11 12" id="KW-0119">Carbohydrate metabolism</keyword>